<organism evidence="2 3">
    <name type="scientific">Mortierella polycephala</name>
    <dbReference type="NCBI Taxonomy" id="41804"/>
    <lineage>
        <taxon>Eukaryota</taxon>
        <taxon>Fungi</taxon>
        <taxon>Fungi incertae sedis</taxon>
        <taxon>Mucoromycota</taxon>
        <taxon>Mortierellomycotina</taxon>
        <taxon>Mortierellomycetes</taxon>
        <taxon>Mortierellales</taxon>
        <taxon>Mortierellaceae</taxon>
        <taxon>Mortierella</taxon>
    </lineage>
</organism>
<evidence type="ECO:0008006" key="4">
    <source>
        <dbReference type="Google" id="ProtNLM"/>
    </source>
</evidence>
<accession>A0A9P6U651</accession>
<proteinExistence type="predicted"/>
<keyword evidence="1" id="KW-1133">Transmembrane helix</keyword>
<protein>
    <recommendedName>
        <fullName evidence="4">Mid2 domain-containing protein</fullName>
    </recommendedName>
</protein>
<sequence>MKIAKVLAYQCPDSASINHACLGVSTRPLIPPSILTRVIPSNAISHILTVMLLANAVVAQPHFMRVPTFDKSTTKNSMNVDGLLRRCGVTRLDNPYGSPSQYKPDEGTRMYIALASGTSTRDTSMQTAAPIIAPTESLIATQQERVSGGAIAGIVIGCLVALALAFLLFWFWRKKRHQNSTVYNSYMTTYSNYGPTRTAVTEKVEPVVVNIGTLKPTHKTTDSMPVDQHYNSAAFDCHAAHPSTSYNATSLNSYDTDTSFDAHTGMKK</sequence>
<feature type="transmembrane region" description="Helical" evidence="1">
    <location>
        <begin position="150"/>
        <end position="172"/>
    </location>
</feature>
<gene>
    <name evidence="2" type="ORF">BG011_001103</name>
</gene>
<evidence type="ECO:0000313" key="2">
    <source>
        <dbReference type="EMBL" id="KAG0261329.1"/>
    </source>
</evidence>
<reference evidence="2" key="1">
    <citation type="journal article" date="2020" name="Fungal Divers.">
        <title>Resolving the Mortierellaceae phylogeny through synthesis of multi-gene phylogenetics and phylogenomics.</title>
        <authorList>
            <person name="Vandepol N."/>
            <person name="Liber J."/>
            <person name="Desiro A."/>
            <person name="Na H."/>
            <person name="Kennedy M."/>
            <person name="Barry K."/>
            <person name="Grigoriev I.V."/>
            <person name="Miller A.N."/>
            <person name="O'Donnell K."/>
            <person name="Stajich J.E."/>
            <person name="Bonito G."/>
        </authorList>
    </citation>
    <scope>NUCLEOTIDE SEQUENCE</scope>
    <source>
        <strain evidence="2">KOD948</strain>
    </source>
</reference>
<keyword evidence="1" id="KW-0812">Transmembrane</keyword>
<keyword evidence="3" id="KW-1185">Reference proteome</keyword>
<evidence type="ECO:0000313" key="3">
    <source>
        <dbReference type="Proteomes" id="UP000726737"/>
    </source>
</evidence>
<evidence type="ECO:0000256" key="1">
    <source>
        <dbReference type="SAM" id="Phobius"/>
    </source>
</evidence>
<dbReference type="Proteomes" id="UP000726737">
    <property type="component" value="Unassembled WGS sequence"/>
</dbReference>
<dbReference type="EMBL" id="JAAAJA010000127">
    <property type="protein sequence ID" value="KAG0261329.1"/>
    <property type="molecule type" value="Genomic_DNA"/>
</dbReference>
<dbReference type="AlphaFoldDB" id="A0A9P6U651"/>
<comment type="caution">
    <text evidence="2">The sequence shown here is derived from an EMBL/GenBank/DDBJ whole genome shotgun (WGS) entry which is preliminary data.</text>
</comment>
<name>A0A9P6U651_9FUNG</name>
<dbReference type="OrthoDB" id="2442630at2759"/>
<keyword evidence="1" id="KW-0472">Membrane</keyword>